<comment type="caution">
    <text evidence="2">The sequence shown here is derived from an EMBL/GenBank/DDBJ whole genome shotgun (WGS) entry which is preliminary data.</text>
</comment>
<evidence type="ECO:0000313" key="3">
    <source>
        <dbReference type="Proteomes" id="UP000477722"/>
    </source>
</evidence>
<accession>A0A6G4X0J5</accession>
<dbReference type="SUPFAM" id="SSF51430">
    <property type="entry name" value="NAD(P)-linked oxidoreductase"/>
    <property type="match status" value="1"/>
</dbReference>
<sequence>MTTTITQTSRLGDRTVRRIGYGAMQLAGPWVFGPPEDPGAAGAVLRRAVELGVNHIDTSQAYGPDVVNELIADVLHPYPDGLVIATKVGGRRTEDGGWVRASRPEELRATVEQDLRSLRLDRIDLVNMRFGVGARSRTPFRSPSNSER</sequence>
<dbReference type="AlphaFoldDB" id="A0A6G4X0J5"/>
<dbReference type="Gene3D" id="3.20.20.100">
    <property type="entry name" value="NADP-dependent oxidoreductase domain"/>
    <property type="match status" value="1"/>
</dbReference>
<name>A0A6G4X0J5_9ACTN</name>
<protein>
    <recommendedName>
        <fullName evidence="1">NADP-dependent oxidoreductase domain-containing protein</fullName>
    </recommendedName>
</protein>
<keyword evidence="3" id="KW-1185">Reference proteome</keyword>
<dbReference type="Proteomes" id="UP000477722">
    <property type="component" value="Unassembled WGS sequence"/>
</dbReference>
<dbReference type="PANTHER" id="PTHR43312:SF1">
    <property type="entry name" value="NADP-DEPENDENT OXIDOREDUCTASE DOMAIN-CONTAINING PROTEIN"/>
    <property type="match status" value="1"/>
</dbReference>
<gene>
    <name evidence="2" type="ORF">G5C65_19050</name>
</gene>
<evidence type="ECO:0000313" key="2">
    <source>
        <dbReference type="EMBL" id="NGO70410.1"/>
    </source>
</evidence>
<dbReference type="InterPro" id="IPR023210">
    <property type="entry name" value="NADP_OxRdtase_dom"/>
</dbReference>
<dbReference type="PANTHER" id="PTHR43312">
    <property type="entry name" value="D-THREO-ALDOSE 1-DEHYDROGENASE"/>
    <property type="match status" value="1"/>
</dbReference>
<dbReference type="InterPro" id="IPR036812">
    <property type="entry name" value="NAD(P)_OxRdtase_dom_sf"/>
</dbReference>
<dbReference type="Pfam" id="PF00248">
    <property type="entry name" value="Aldo_ket_red"/>
    <property type="match status" value="1"/>
</dbReference>
<reference evidence="2 3" key="1">
    <citation type="submission" date="2020-02" db="EMBL/GenBank/DDBJ databases">
        <title>Whole-genome analyses of novel actinobacteria.</title>
        <authorList>
            <person name="Sahin N."/>
            <person name="Tatar D."/>
        </authorList>
    </citation>
    <scope>NUCLEOTIDE SEQUENCE [LARGE SCALE GENOMIC DNA]</scope>
    <source>
        <strain evidence="2 3">SB3404</strain>
    </source>
</reference>
<organism evidence="2 3">
    <name type="scientific">Streptomyces boncukensis</name>
    <dbReference type="NCBI Taxonomy" id="2711219"/>
    <lineage>
        <taxon>Bacteria</taxon>
        <taxon>Bacillati</taxon>
        <taxon>Actinomycetota</taxon>
        <taxon>Actinomycetes</taxon>
        <taxon>Kitasatosporales</taxon>
        <taxon>Streptomycetaceae</taxon>
        <taxon>Streptomyces</taxon>
    </lineage>
</organism>
<dbReference type="EMBL" id="JAAKZZ010000192">
    <property type="protein sequence ID" value="NGO70410.1"/>
    <property type="molecule type" value="Genomic_DNA"/>
</dbReference>
<dbReference type="RefSeq" id="WP_165300075.1">
    <property type="nucleotide sequence ID" value="NZ_JAAKZZ010000192.1"/>
</dbReference>
<evidence type="ECO:0000259" key="1">
    <source>
        <dbReference type="Pfam" id="PF00248"/>
    </source>
</evidence>
<feature type="domain" description="NADP-dependent oxidoreductase" evidence="1">
    <location>
        <begin position="18"/>
        <end position="127"/>
    </location>
</feature>
<dbReference type="InterPro" id="IPR053135">
    <property type="entry name" value="AKR2_Oxidoreductase"/>
</dbReference>
<proteinExistence type="predicted"/>